<evidence type="ECO:0000313" key="4">
    <source>
        <dbReference type="Proteomes" id="UP000199071"/>
    </source>
</evidence>
<accession>A0A1G6CSC1</accession>
<feature type="domain" description="DUF112" evidence="2">
    <location>
        <begin position="15"/>
        <end position="434"/>
    </location>
</feature>
<reference evidence="3 4" key="1">
    <citation type="submission" date="2016-10" db="EMBL/GenBank/DDBJ databases">
        <authorList>
            <person name="de Groot N.N."/>
        </authorList>
    </citation>
    <scope>NUCLEOTIDE SEQUENCE [LARGE SCALE GENOMIC DNA]</scope>
    <source>
        <strain evidence="3 4">ATCC 35022</strain>
    </source>
</reference>
<keyword evidence="1" id="KW-0472">Membrane</keyword>
<evidence type="ECO:0000313" key="3">
    <source>
        <dbReference type="EMBL" id="SDB35757.1"/>
    </source>
</evidence>
<dbReference type="PANTHER" id="PTHR35342">
    <property type="entry name" value="TRICARBOXYLIC TRANSPORT PROTEIN"/>
    <property type="match status" value="1"/>
</dbReference>
<evidence type="ECO:0000259" key="2">
    <source>
        <dbReference type="Pfam" id="PF01970"/>
    </source>
</evidence>
<feature type="transmembrane region" description="Helical" evidence="1">
    <location>
        <begin position="465"/>
        <end position="484"/>
    </location>
</feature>
<evidence type="ECO:0000256" key="1">
    <source>
        <dbReference type="SAM" id="Phobius"/>
    </source>
</evidence>
<organism evidence="3 4">
    <name type="scientific">Bauldia litoralis</name>
    <dbReference type="NCBI Taxonomy" id="665467"/>
    <lineage>
        <taxon>Bacteria</taxon>
        <taxon>Pseudomonadati</taxon>
        <taxon>Pseudomonadota</taxon>
        <taxon>Alphaproteobacteria</taxon>
        <taxon>Hyphomicrobiales</taxon>
        <taxon>Kaistiaceae</taxon>
        <taxon>Bauldia</taxon>
    </lineage>
</organism>
<feature type="transmembrane region" description="Helical" evidence="1">
    <location>
        <begin position="17"/>
        <end position="41"/>
    </location>
</feature>
<sequence length="503" mass="52326">MLDALVGLATFETLVNVLWATLGGMVIGALPGLTATMGLALMTSLTYGMGGDQAILVLICLYVGTIYGGSRSAILLNIPGTPANAATAVEGYPMAVSGRASRALGLATIASLVGSLFGALCLYLIAPMLAEVALRFGSFEYFLLGIFGILIAGTMTSVEDPLKGWISGFFGLLVAMVGLEAMHAYERFSFGSLELSGGIALIPAMVGAFGVAELLVSMGRGKARAATTMADRTSVLSCVGDLWRSRVTAGRSSIIGTAIGIIPGVGEDVAAWISYAAGRRYSRRSAEYGTGSTDGLIAAETANSAALPGAIIPALTLAVPGSAPAAVLLAAMFIHNVRPGPMIMIENPGFVANVVWILVFASVAMAVLGLLLTRPLVAVLKIPKEYLTPVIFSLCLIGPYALSQRLFDVYVMMAFGILGFLMRMMRYPMAPLILGIILGGMIDQNLRRGLVLFERDPTAILGRPISLALIALCLLTILAAVPAARRLGGRIFGRRSVADGASG</sequence>
<dbReference type="InterPro" id="IPR002823">
    <property type="entry name" value="DUF112_TM"/>
</dbReference>
<keyword evidence="1" id="KW-1133">Transmembrane helix</keyword>
<name>A0A1G6CSC1_9HYPH</name>
<feature type="transmembrane region" description="Helical" evidence="1">
    <location>
        <begin position="103"/>
        <end position="126"/>
    </location>
</feature>
<keyword evidence="1" id="KW-0812">Transmembrane</keyword>
<dbReference type="PANTHER" id="PTHR35342:SF5">
    <property type="entry name" value="TRICARBOXYLIC TRANSPORT PROTEIN"/>
    <property type="match status" value="1"/>
</dbReference>
<dbReference type="RefSeq" id="WP_244521252.1">
    <property type="nucleotide sequence ID" value="NZ_FMXQ01000005.1"/>
</dbReference>
<gene>
    <name evidence="3" type="ORF">SAMN02982931_02683</name>
</gene>
<dbReference type="Proteomes" id="UP000199071">
    <property type="component" value="Unassembled WGS sequence"/>
</dbReference>
<dbReference type="STRING" id="665467.SAMN02982931_02683"/>
<protein>
    <submittedName>
        <fullName evidence="3">Putative tricarboxylic transport membrane protein</fullName>
    </submittedName>
</protein>
<feature type="transmembrane region" description="Helical" evidence="1">
    <location>
        <begin position="132"/>
        <end position="153"/>
    </location>
</feature>
<keyword evidence="4" id="KW-1185">Reference proteome</keyword>
<dbReference type="Pfam" id="PF01970">
    <property type="entry name" value="TctA"/>
    <property type="match status" value="1"/>
</dbReference>
<feature type="transmembrane region" description="Helical" evidence="1">
    <location>
        <begin position="310"/>
        <end position="334"/>
    </location>
</feature>
<proteinExistence type="predicted"/>
<dbReference type="EMBL" id="FMXQ01000005">
    <property type="protein sequence ID" value="SDB35757.1"/>
    <property type="molecule type" value="Genomic_DNA"/>
</dbReference>
<dbReference type="AlphaFoldDB" id="A0A1G6CSC1"/>
<feature type="transmembrane region" description="Helical" evidence="1">
    <location>
        <begin position="354"/>
        <end position="373"/>
    </location>
</feature>
<feature type="transmembrane region" description="Helical" evidence="1">
    <location>
        <begin position="197"/>
        <end position="216"/>
    </location>
</feature>
<feature type="transmembrane region" description="Helical" evidence="1">
    <location>
        <begin position="165"/>
        <end position="185"/>
    </location>
</feature>
<feature type="transmembrane region" description="Helical" evidence="1">
    <location>
        <begin position="385"/>
        <end position="403"/>
    </location>
</feature>